<dbReference type="EMBL" id="JAFKCU010000001">
    <property type="protein sequence ID" value="MBN7814236.1"/>
    <property type="molecule type" value="Genomic_DNA"/>
</dbReference>
<gene>
    <name evidence="5" type="ORF">J0A69_02295</name>
</gene>
<comment type="caution">
    <text evidence="5">The sequence shown here is derived from an EMBL/GenBank/DDBJ whole genome shotgun (WGS) entry which is preliminary data.</text>
</comment>
<feature type="repeat" description="TPR" evidence="3">
    <location>
        <begin position="59"/>
        <end position="92"/>
    </location>
</feature>
<dbReference type="PANTHER" id="PTHR44858:SF1">
    <property type="entry name" value="UDP-N-ACETYLGLUCOSAMINE--PEPTIDE N-ACETYLGLUCOSAMINYLTRANSFERASE SPINDLY-RELATED"/>
    <property type="match status" value="1"/>
</dbReference>
<dbReference type="Pfam" id="PF13181">
    <property type="entry name" value="TPR_8"/>
    <property type="match status" value="2"/>
</dbReference>
<feature type="chain" id="PRO_5045323360" evidence="4">
    <location>
        <begin position="21"/>
        <end position="402"/>
    </location>
</feature>
<evidence type="ECO:0000313" key="5">
    <source>
        <dbReference type="EMBL" id="MBN7814236.1"/>
    </source>
</evidence>
<dbReference type="PANTHER" id="PTHR44858">
    <property type="entry name" value="TETRATRICOPEPTIDE REPEAT PROTEIN 6"/>
    <property type="match status" value="1"/>
</dbReference>
<keyword evidence="4" id="KW-0732">Signal</keyword>
<dbReference type="SUPFAM" id="SSF48452">
    <property type="entry name" value="TPR-like"/>
    <property type="match status" value="2"/>
</dbReference>
<dbReference type="SMART" id="SM00028">
    <property type="entry name" value="TPR"/>
    <property type="match status" value="9"/>
</dbReference>
<keyword evidence="6" id="KW-1185">Reference proteome</keyword>
<sequence length="402" mass="46331">MKLICLSFFFLILFQSFLFAQNSKQGNLFEEGLIQFEKENWEAASQFFSEWLALHPRDAQAFWLRGQAFEQLANYQMANSDFSNALELNPEQGEIYFARGRVRHLLGQYEAAMQDYDSFIQSEPTETTQVIFRKEPGDTGYSKPMTVQNRNPAQIYYHMGMTSMELEEYDQAISYFNESIKFNSEEPNFYAERGRAYSKLGENNLALESFEIALEMDPDNILARQGIALVKTGGDEDLIQNLTEVIEDSIANSQTYKQRGFYRMNNEDLEGALADFSQALILEENDIETLYYRAKVYAKLKEWKAAESDFSKAIEFDPQNPEFFLSRGQSRYQAEAFEEALADFTIFVSLDPENPSSYYHRGIAYQRLKKLDLACADLAKATELGMDQAKVVWEKICGNQVN</sequence>
<dbReference type="Pfam" id="PF00515">
    <property type="entry name" value="TPR_1"/>
    <property type="match status" value="1"/>
</dbReference>
<evidence type="ECO:0000256" key="3">
    <source>
        <dbReference type="PROSITE-ProRule" id="PRU00339"/>
    </source>
</evidence>
<dbReference type="RefSeq" id="WP_206584892.1">
    <property type="nucleotide sequence ID" value="NZ_JAFKCU010000001.1"/>
</dbReference>
<protein>
    <submittedName>
        <fullName evidence="5">Tetratricopeptide repeat protein</fullName>
    </submittedName>
</protein>
<feature type="repeat" description="TPR" evidence="3">
    <location>
        <begin position="321"/>
        <end position="354"/>
    </location>
</feature>
<dbReference type="Gene3D" id="1.25.40.10">
    <property type="entry name" value="Tetratricopeptide repeat domain"/>
    <property type="match status" value="4"/>
</dbReference>
<dbReference type="Pfam" id="PF13432">
    <property type="entry name" value="TPR_16"/>
    <property type="match status" value="2"/>
</dbReference>
<dbReference type="PROSITE" id="PS50293">
    <property type="entry name" value="TPR_REGION"/>
    <property type="match status" value="2"/>
</dbReference>
<evidence type="ECO:0000256" key="4">
    <source>
        <dbReference type="SAM" id="SignalP"/>
    </source>
</evidence>
<dbReference type="Proteomes" id="UP000664480">
    <property type="component" value="Unassembled WGS sequence"/>
</dbReference>
<accession>A0ABS3CAU8</accession>
<dbReference type="PROSITE" id="PS50005">
    <property type="entry name" value="TPR"/>
    <property type="match status" value="7"/>
</dbReference>
<dbReference type="InterPro" id="IPR019734">
    <property type="entry name" value="TPR_rpt"/>
</dbReference>
<name>A0ABS3CAU8_9BACT</name>
<feature type="repeat" description="TPR" evidence="3">
    <location>
        <begin position="253"/>
        <end position="286"/>
    </location>
</feature>
<evidence type="ECO:0000256" key="2">
    <source>
        <dbReference type="ARBA" id="ARBA00022803"/>
    </source>
</evidence>
<evidence type="ECO:0000256" key="1">
    <source>
        <dbReference type="ARBA" id="ARBA00022737"/>
    </source>
</evidence>
<keyword evidence="2 3" id="KW-0802">TPR repeat</keyword>
<feature type="repeat" description="TPR" evidence="3">
    <location>
        <begin position="93"/>
        <end position="126"/>
    </location>
</feature>
<proteinExistence type="predicted"/>
<feature type="repeat" description="TPR" evidence="3">
    <location>
        <begin position="187"/>
        <end position="220"/>
    </location>
</feature>
<dbReference type="InterPro" id="IPR050498">
    <property type="entry name" value="Ycf3"/>
</dbReference>
<feature type="repeat" description="TPR" evidence="3">
    <location>
        <begin position="153"/>
        <end position="186"/>
    </location>
</feature>
<keyword evidence="1" id="KW-0677">Repeat</keyword>
<feature type="repeat" description="TPR" evidence="3">
    <location>
        <begin position="287"/>
        <end position="320"/>
    </location>
</feature>
<feature type="signal peptide" evidence="4">
    <location>
        <begin position="1"/>
        <end position="20"/>
    </location>
</feature>
<organism evidence="5 6">
    <name type="scientific">Algoriphagus pacificus</name>
    <dbReference type="NCBI Taxonomy" id="2811234"/>
    <lineage>
        <taxon>Bacteria</taxon>
        <taxon>Pseudomonadati</taxon>
        <taxon>Bacteroidota</taxon>
        <taxon>Cytophagia</taxon>
        <taxon>Cytophagales</taxon>
        <taxon>Cyclobacteriaceae</taxon>
        <taxon>Algoriphagus</taxon>
    </lineage>
</organism>
<evidence type="ECO:0000313" key="6">
    <source>
        <dbReference type="Proteomes" id="UP000664480"/>
    </source>
</evidence>
<reference evidence="5 6" key="1">
    <citation type="submission" date="2021-03" db="EMBL/GenBank/DDBJ databases">
        <title>novel species isolated from a fishpond in China.</title>
        <authorList>
            <person name="Lu H."/>
            <person name="Cai Z."/>
        </authorList>
    </citation>
    <scope>NUCLEOTIDE SEQUENCE [LARGE SCALE GENOMIC DNA]</scope>
    <source>
        <strain evidence="5 6">YJ13C</strain>
    </source>
</reference>
<dbReference type="InterPro" id="IPR011990">
    <property type="entry name" value="TPR-like_helical_dom_sf"/>
</dbReference>